<dbReference type="PANTHER" id="PTHR35037:SF3">
    <property type="entry name" value="C-TERMINAL REGION OF AIDA-LIKE PROTEIN"/>
    <property type="match status" value="1"/>
</dbReference>
<dbReference type="Gene3D" id="2.40.128.130">
    <property type="entry name" value="Autotransporter beta-domain"/>
    <property type="match status" value="1"/>
</dbReference>
<evidence type="ECO:0000256" key="1">
    <source>
        <dbReference type="ARBA" id="ARBA00023026"/>
    </source>
</evidence>
<feature type="region of interest" description="Disordered" evidence="2">
    <location>
        <begin position="124"/>
        <end position="164"/>
    </location>
</feature>
<dbReference type="Pfam" id="PF18883">
    <property type="entry name" value="AC_1"/>
    <property type="match status" value="1"/>
</dbReference>
<dbReference type="InterPro" id="IPR051551">
    <property type="entry name" value="Autotransporter_adhesion"/>
</dbReference>
<dbReference type="SMART" id="SM00869">
    <property type="entry name" value="Autotransporter"/>
    <property type="match status" value="1"/>
</dbReference>
<dbReference type="SUPFAM" id="SSF51126">
    <property type="entry name" value="Pectin lyase-like"/>
    <property type="match status" value="1"/>
</dbReference>
<proteinExistence type="predicted"/>
<evidence type="ECO:0000313" key="4">
    <source>
        <dbReference type="EMBL" id="ATA56639.1"/>
    </source>
</evidence>
<keyword evidence="1" id="KW-0843">Virulence</keyword>
<dbReference type="PANTHER" id="PTHR35037">
    <property type="entry name" value="C-TERMINAL REGION OF AIDA-LIKE PROTEIN"/>
    <property type="match status" value="1"/>
</dbReference>
<dbReference type="InterPro" id="IPR011050">
    <property type="entry name" value="Pectin_lyase_fold/virulence"/>
</dbReference>
<feature type="compositionally biased region" description="Gly residues" evidence="2">
    <location>
        <begin position="155"/>
        <end position="164"/>
    </location>
</feature>
<dbReference type="AlphaFoldDB" id="A0A250DRL5"/>
<dbReference type="CDD" id="cd01344">
    <property type="entry name" value="PL2_Passenger_AT"/>
    <property type="match status" value="1"/>
</dbReference>
<dbReference type="InterPro" id="IPR006315">
    <property type="entry name" value="OM_autotransptr_brl_dom"/>
</dbReference>
<accession>A0A250DRL5</accession>
<sequence length="1039" mass="98130">MNKIFRTLWSPTAGTWVAAPEIARGHARSCSGGGVRAVAAAAATAALWVCVVPVLAAGGAGGQPVGDASLNAGTGGSDGTGGSGGLNDTTVNAFGGAGGSSTPGGVTAGANASIGGFGGATPGTGGAAGAASTPTGPGAFQGDAGGAGQAQTGDPGNGNGYGGGGGGGFQGMSIANNVVNSSDSYTGGIGGAGGNGYWAAGGGGAGGYGSILSGPLGSYTATGSSTGGAGGKGGDAFSQGGGGGSGGGGFYLNATNPGLSFTNTGPLTGGAGGAGGAELAPARSNASGGGGGAGGIGATLAGVAVTVNNSGAITGGAGGAGGAAGGGAGGTGSPGGGGDGGAGLASTGAGATVTNTGTIAGGAGGAGGANSNGGPSGANGVGGVGVTGANLALTNGGTISGGLGGDGVTRAAAVAFTGGTNSLTLNTGSSMTGAISIGAGATASVIAGAGGLSVSNALLLGGTGTIDTNGNALTWTGAISGASDLVKIGAGVLTLSGADTHSGATNVAAGTLRAGAANVLSSASPFTVATGATLDLAGNSQTLASMAHSGTVSLVGAVPGTTLTVNGPWVGNGGTLRLGTALGGSASASDRLILSGATAVASGTTNVQITNLGGLGALTTGNGIEVISALNGATTTAQTTKSAFVLAGTHVDAGAYEYRLHAADATGAGENWYLRSTAAPVTPVTPVTPVPPGTPPAGGGGSGTGGTGVVPVLAVPTYRAEVPLYAALPEQLRQSSFAMLGNRRLRMGEDLVAGANPAKPTQGYREAWGRIISTERTIAQGGTVSPTSKGRLTGFQAGTDLWANPDWHAGVYVGQLDGDMRVNGFASGLANLGVGTNNQKSEYLGAYATWKHASGVYVDGVLQAGRHRYTARPTLGFSRGGKGNSLLASIEVGQSIPIAQNWTVEPQVQLVHQRVSLGDTGISGALVQQNSHNGWRARAGVRVKGEFVTRAGVLQPYVRVNFHRSSRGTDVTRFVGPAGFTDIATRTGGSSTELAAGATLQVAENTSVYVELGKLWAGSGGDSRIKSGVNASVGVKMRW</sequence>
<dbReference type="Pfam" id="PF03797">
    <property type="entry name" value="Autotransporter"/>
    <property type="match status" value="1"/>
</dbReference>
<dbReference type="GO" id="GO:0019867">
    <property type="term" value="C:outer membrane"/>
    <property type="evidence" value="ECO:0007669"/>
    <property type="project" value="InterPro"/>
</dbReference>
<dbReference type="InterPro" id="IPR012332">
    <property type="entry name" value="Autotransporter_pectin_lyase_C"/>
</dbReference>
<evidence type="ECO:0000256" key="2">
    <source>
        <dbReference type="SAM" id="MobiDB-lite"/>
    </source>
</evidence>
<name>A0A250DRL5_9BURK</name>
<protein>
    <submittedName>
        <fullName evidence="4">Autotransporter outer membrane beta-barrel domain-containing protein</fullName>
    </submittedName>
</protein>
<evidence type="ECO:0000259" key="3">
    <source>
        <dbReference type="PROSITE" id="PS51208"/>
    </source>
</evidence>
<dbReference type="KEGG" id="vbo:CKY39_27950"/>
<dbReference type="Pfam" id="PF13018">
    <property type="entry name" value="ESPR"/>
    <property type="match status" value="1"/>
</dbReference>
<dbReference type="EMBL" id="CP023284">
    <property type="protein sequence ID" value="ATA56639.1"/>
    <property type="molecule type" value="Genomic_DNA"/>
</dbReference>
<feature type="domain" description="Autotransporter" evidence="3">
    <location>
        <begin position="760"/>
        <end position="1039"/>
    </location>
</feature>
<dbReference type="Proteomes" id="UP000217154">
    <property type="component" value="Chromosome"/>
</dbReference>
<dbReference type="Gene3D" id="2.160.20.20">
    <property type="match status" value="1"/>
</dbReference>
<dbReference type="NCBIfam" id="TIGR01414">
    <property type="entry name" value="autotrans_barl"/>
    <property type="match status" value="1"/>
</dbReference>
<feature type="compositionally biased region" description="Low complexity" evidence="2">
    <location>
        <begin position="129"/>
        <end position="142"/>
    </location>
</feature>
<dbReference type="PROSITE" id="PS51208">
    <property type="entry name" value="AUTOTRANSPORTER"/>
    <property type="match status" value="1"/>
</dbReference>
<dbReference type="InterPro" id="IPR005546">
    <property type="entry name" value="Autotransporte_beta"/>
</dbReference>
<reference evidence="4 5" key="1">
    <citation type="submission" date="2017-09" db="EMBL/GenBank/DDBJ databases">
        <title>The diverse metabolic capabilities of V. boronicumulans make it an excellent choice for continued studies on novel biodegradation.</title>
        <authorList>
            <person name="Sun S."/>
        </authorList>
    </citation>
    <scope>NUCLEOTIDE SEQUENCE [LARGE SCALE GENOMIC DNA]</scope>
    <source>
        <strain evidence="4 5">J1</strain>
    </source>
</reference>
<dbReference type="RefSeq" id="WP_095746739.1">
    <property type="nucleotide sequence ID" value="NZ_CP023284.1"/>
</dbReference>
<gene>
    <name evidence="4" type="ORF">CKY39_27950</name>
</gene>
<dbReference type="InterPro" id="IPR024973">
    <property type="entry name" value="ESPR"/>
</dbReference>
<dbReference type="InterPro" id="IPR036709">
    <property type="entry name" value="Autotransporte_beta_dom_sf"/>
</dbReference>
<organism evidence="4 5">
    <name type="scientific">Variovorax boronicumulans</name>
    <dbReference type="NCBI Taxonomy" id="436515"/>
    <lineage>
        <taxon>Bacteria</taxon>
        <taxon>Pseudomonadati</taxon>
        <taxon>Pseudomonadota</taxon>
        <taxon>Betaproteobacteria</taxon>
        <taxon>Burkholderiales</taxon>
        <taxon>Comamonadaceae</taxon>
        <taxon>Variovorax</taxon>
    </lineage>
</organism>
<evidence type="ECO:0000313" key="5">
    <source>
        <dbReference type="Proteomes" id="UP000217154"/>
    </source>
</evidence>
<dbReference type="InterPro" id="IPR043990">
    <property type="entry name" value="AC_1"/>
</dbReference>
<dbReference type="SUPFAM" id="SSF103515">
    <property type="entry name" value="Autotransporter"/>
    <property type="match status" value="1"/>
</dbReference>